<dbReference type="RefSeq" id="WP_072857173.1">
    <property type="nucleotide sequence ID" value="NZ_FQUE01000004.1"/>
</dbReference>
<protein>
    <recommendedName>
        <fullName evidence="1">YjiS-like domain-containing protein</fullName>
    </recommendedName>
</protein>
<gene>
    <name evidence="2" type="ORF">SAMN05444339_104129</name>
</gene>
<reference evidence="3" key="1">
    <citation type="submission" date="2016-11" db="EMBL/GenBank/DDBJ databases">
        <authorList>
            <person name="Varghese N."/>
            <person name="Submissions S."/>
        </authorList>
    </citation>
    <scope>NUCLEOTIDE SEQUENCE [LARGE SCALE GENOMIC DNA]</scope>
    <source>
        <strain evidence="3">DSM 29326</strain>
    </source>
</reference>
<accession>A0A1M4ZUG5</accession>
<evidence type="ECO:0000259" key="1">
    <source>
        <dbReference type="Pfam" id="PF06568"/>
    </source>
</evidence>
<dbReference type="InterPro" id="IPR009506">
    <property type="entry name" value="YjiS-like"/>
</dbReference>
<sequence length="73" mass="7981">MTYNSNIAPHVSSSSFGQVVVDAFADLRDAFARRRAYRTTARDLNALSDYELADIGVTRDMIADIARSGAARV</sequence>
<evidence type="ECO:0000313" key="3">
    <source>
        <dbReference type="Proteomes" id="UP000183987"/>
    </source>
</evidence>
<feature type="domain" description="YjiS-like" evidence="1">
    <location>
        <begin position="27"/>
        <end position="62"/>
    </location>
</feature>
<dbReference type="Pfam" id="PF06568">
    <property type="entry name" value="YjiS-like"/>
    <property type="match status" value="1"/>
</dbReference>
<dbReference type="AlphaFoldDB" id="A0A1M4ZUG5"/>
<dbReference type="STRING" id="366533.SAMN05444339_104129"/>
<evidence type="ECO:0000313" key="2">
    <source>
        <dbReference type="EMBL" id="SHF21601.1"/>
    </source>
</evidence>
<dbReference type="EMBL" id="FQUE01000004">
    <property type="protein sequence ID" value="SHF21601.1"/>
    <property type="molecule type" value="Genomic_DNA"/>
</dbReference>
<keyword evidence="3" id="KW-1185">Reference proteome</keyword>
<proteinExistence type="predicted"/>
<organism evidence="2 3">
    <name type="scientific">Loktanella atrilutea</name>
    <dbReference type="NCBI Taxonomy" id="366533"/>
    <lineage>
        <taxon>Bacteria</taxon>
        <taxon>Pseudomonadati</taxon>
        <taxon>Pseudomonadota</taxon>
        <taxon>Alphaproteobacteria</taxon>
        <taxon>Rhodobacterales</taxon>
        <taxon>Roseobacteraceae</taxon>
        <taxon>Loktanella</taxon>
    </lineage>
</organism>
<dbReference type="Proteomes" id="UP000183987">
    <property type="component" value="Unassembled WGS sequence"/>
</dbReference>
<name>A0A1M4ZUG5_LOKAT</name>